<dbReference type="RefSeq" id="WP_093140898.1">
    <property type="nucleotide sequence ID" value="NZ_FOXF01000007.1"/>
</dbReference>
<protein>
    <submittedName>
        <fullName evidence="1">Uncharacterized protein</fullName>
    </submittedName>
</protein>
<dbReference type="Pfam" id="PF08282">
    <property type="entry name" value="Hydrolase_3"/>
    <property type="match status" value="1"/>
</dbReference>
<dbReference type="CDD" id="cd07516">
    <property type="entry name" value="HAD_Pase"/>
    <property type="match status" value="1"/>
</dbReference>
<gene>
    <name evidence="1" type="ORF">SAMN02910344_00660</name>
</gene>
<dbReference type="SFLD" id="SFLDG01144">
    <property type="entry name" value="C2.B.4:_PGP_Like"/>
    <property type="match status" value="1"/>
</dbReference>
<reference evidence="1 2" key="1">
    <citation type="submission" date="2016-10" db="EMBL/GenBank/DDBJ databases">
        <authorList>
            <person name="Varghese N."/>
            <person name="Submissions S."/>
        </authorList>
    </citation>
    <scope>NUCLEOTIDE SEQUENCE [LARGE SCALE GENOMIC DNA]</scope>
    <source>
        <strain evidence="1 2">DSM 1361</strain>
    </source>
</reference>
<evidence type="ECO:0000313" key="2">
    <source>
        <dbReference type="Proteomes" id="UP000243745"/>
    </source>
</evidence>
<dbReference type="GO" id="GO:0016791">
    <property type="term" value="F:phosphatase activity"/>
    <property type="evidence" value="ECO:0007669"/>
    <property type="project" value="UniProtKB-ARBA"/>
</dbReference>
<dbReference type="NCBIfam" id="TIGR01484">
    <property type="entry name" value="HAD-SF-IIB"/>
    <property type="match status" value="1"/>
</dbReference>
<sequence>MYKLIATDLDGTLLDTDRNISPANISSIKKAMSKGMHFVIATGRPIDGIIHFARQLDILHQGQYAISFNGAEVYELNPLRRICSCCITGAEVRRMARKAEELNINYHAFSTTRGLLAAKPNEWTDVEMTLNKIGCTMIDFATIPDDELFQKFMFCGSAEEVEGIQDKVDEYREDYTVTRSAFCFLEVLNKQASKGNGLKLLCETIGIPQEETVSFGDEQNDISMIEYAGLGVAMANAVPEVKKVANLITDTNLNDGLSKVLEQIIRDQY</sequence>
<dbReference type="SFLD" id="SFLDS00003">
    <property type="entry name" value="Haloacid_Dehalogenase"/>
    <property type="match status" value="1"/>
</dbReference>
<dbReference type="GO" id="GO:0005829">
    <property type="term" value="C:cytosol"/>
    <property type="evidence" value="ECO:0007669"/>
    <property type="project" value="TreeGrafter"/>
</dbReference>
<dbReference type="PANTHER" id="PTHR10000:SF8">
    <property type="entry name" value="HAD SUPERFAMILY HYDROLASE-LIKE, TYPE 3"/>
    <property type="match status" value="1"/>
</dbReference>
<dbReference type="InterPro" id="IPR000150">
    <property type="entry name" value="Cof"/>
</dbReference>
<accession>A0A662ZIY2</accession>
<dbReference type="SFLD" id="SFLDG01140">
    <property type="entry name" value="C2.B:_Phosphomannomutase_and_P"/>
    <property type="match status" value="1"/>
</dbReference>
<dbReference type="Gene3D" id="3.40.50.1000">
    <property type="entry name" value="HAD superfamily/HAD-like"/>
    <property type="match status" value="1"/>
</dbReference>
<dbReference type="InterPro" id="IPR036412">
    <property type="entry name" value="HAD-like_sf"/>
</dbReference>
<dbReference type="Gene3D" id="3.30.1240.10">
    <property type="match status" value="1"/>
</dbReference>
<dbReference type="OrthoDB" id="9781413at2"/>
<evidence type="ECO:0000313" key="1">
    <source>
        <dbReference type="EMBL" id="SFP18048.1"/>
    </source>
</evidence>
<dbReference type="InterPro" id="IPR023214">
    <property type="entry name" value="HAD_sf"/>
</dbReference>
<dbReference type="GO" id="GO:0000287">
    <property type="term" value="F:magnesium ion binding"/>
    <property type="evidence" value="ECO:0007669"/>
    <property type="project" value="UniProtKB-ARBA"/>
</dbReference>
<dbReference type="EMBL" id="FOXF01000007">
    <property type="protein sequence ID" value="SFP18048.1"/>
    <property type="molecule type" value="Genomic_DNA"/>
</dbReference>
<dbReference type="InterPro" id="IPR006379">
    <property type="entry name" value="HAD-SF_hydro_IIB"/>
</dbReference>
<dbReference type="SUPFAM" id="SSF56784">
    <property type="entry name" value="HAD-like"/>
    <property type="match status" value="1"/>
</dbReference>
<proteinExistence type="predicted"/>
<dbReference type="AlphaFoldDB" id="A0A662ZIY2"/>
<keyword evidence="2" id="KW-1185">Reference proteome</keyword>
<dbReference type="Proteomes" id="UP000243745">
    <property type="component" value="Unassembled WGS sequence"/>
</dbReference>
<dbReference type="PANTHER" id="PTHR10000">
    <property type="entry name" value="PHOSPHOSERINE PHOSPHATASE"/>
    <property type="match status" value="1"/>
</dbReference>
<name>A0A662ZIY2_9GAMM</name>
<dbReference type="NCBIfam" id="TIGR00099">
    <property type="entry name" value="Cof-subfamily"/>
    <property type="match status" value="1"/>
</dbReference>
<organism evidence="1 2">
    <name type="scientific">Ruminobacter amylophilus</name>
    <dbReference type="NCBI Taxonomy" id="867"/>
    <lineage>
        <taxon>Bacteria</taxon>
        <taxon>Pseudomonadati</taxon>
        <taxon>Pseudomonadota</taxon>
        <taxon>Gammaproteobacteria</taxon>
        <taxon>Aeromonadales</taxon>
        <taxon>Succinivibrionaceae</taxon>
        <taxon>Ruminobacter</taxon>
    </lineage>
</organism>